<name>A0AAD4RAK3_9BILA</name>
<comment type="caution">
    <text evidence="3">The sequence shown here is derived from an EMBL/GenBank/DDBJ whole genome shotgun (WGS) entry which is preliminary data.</text>
</comment>
<dbReference type="Pfam" id="PF01161">
    <property type="entry name" value="PBP"/>
    <property type="match status" value="1"/>
</dbReference>
<keyword evidence="4" id="KW-1185">Reference proteome</keyword>
<dbReference type="CDD" id="cd00866">
    <property type="entry name" value="PEBP_euk"/>
    <property type="match status" value="1"/>
</dbReference>
<feature type="compositionally biased region" description="Basic and acidic residues" evidence="2">
    <location>
        <begin position="462"/>
        <end position="474"/>
    </location>
</feature>
<dbReference type="InterPro" id="IPR036610">
    <property type="entry name" value="PEBP-like_sf"/>
</dbReference>
<accession>A0AAD4RAK3</accession>
<sequence length="474" mass="52570">MDFAADQSLMLPESDALREAFTAHLVLPDVLSKLPNAKLFVSYSDHVSIELGNLVMPEYVDFRPIISLETFNERKYYTLIMTDPDVPNRAMPSDREYLHWMITNITGNSLEKGDEIVSYEAPLPKKGSGLHRYVFILLEQSKPIVFDNNELSSDVIRMKFMIKSMDSSSISDGEQDSQNRVGSGNQLGVSTPDSRRRSASRDREPTANPAVQRTTRDCGELKSAPKSEFEKNFMLKSTSNSPSNSPPIGSNPNMFNNGGPTSPPANSKALLNGGSSKKNYVQSEENRIDERSLKKSESHDPAKPAGNASAATLPFRPKVGSLGTTKAMEQSGKDSGTVVRKDSQKDGKSLKVDDVQMSTEISTKQSSGMYLDATPKVRPKTSDAKAAAQVFQRTKFSTKDFMAKYMVRSVAAGNFFQTEYNDYVGERIDKLMKSSAIEKDKEKQNSEKMRSATPNPSTFKMTAEKKLDRPKSKR</sequence>
<evidence type="ECO:0000256" key="2">
    <source>
        <dbReference type="SAM" id="MobiDB-lite"/>
    </source>
</evidence>
<dbReference type="SUPFAM" id="SSF49777">
    <property type="entry name" value="PEBP-like"/>
    <property type="match status" value="1"/>
</dbReference>
<feature type="compositionally biased region" description="Basic and acidic residues" evidence="2">
    <location>
        <begin position="339"/>
        <end position="354"/>
    </location>
</feature>
<dbReference type="PANTHER" id="PTHR11362">
    <property type="entry name" value="PHOSPHATIDYLETHANOLAMINE-BINDING PROTEIN"/>
    <property type="match status" value="1"/>
</dbReference>
<feature type="region of interest" description="Disordered" evidence="2">
    <location>
        <begin position="167"/>
        <end position="383"/>
    </location>
</feature>
<feature type="compositionally biased region" description="Low complexity" evidence="2">
    <location>
        <begin position="237"/>
        <end position="253"/>
    </location>
</feature>
<dbReference type="Proteomes" id="UP001201812">
    <property type="component" value="Unassembled WGS sequence"/>
</dbReference>
<dbReference type="PROSITE" id="PS01220">
    <property type="entry name" value="PBP"/>
    <property type="match status" value="1"/>
</dbReference>
<feature type="compositionally biased region" description="Polar residues" evidence="2">
    <location>
        <begin position="176"/>
        <end position="192"/>
    </location>
</feature>
<dbReference type="InterPro" id="IPR001858">
    <property type="entry name" value="Phosphatidylethanolamine-bd_CS"/>
</dbReference>
<feature type="compositionally biased region" description="Polar residues" evidence="2">
    <location>
        <begin position="356"/>
        <end position="368"/>
    </location>
</feature>
<feature type="compositionally biased region" description="Basic and acidic residues" evidence="2">
    <location>
        <begin position="193"/>
        <end position="205"/>
    </location>
</feature>
<dbReference type="AlphaFoldDB" id="A0AAD4RAK3"/>
<feature type="compositionally biased region" description="Basic and acidic residues" evidence="2">
    <location>
        <begin position="214"/>
        <end position="233"/>
    </location>
</feature>
<feature type="compositionally biased region" description="Basic and acidic residues" evidence="2">
    <location>
        <begin position="284"/>
        <end position="302"/>
    </location>
</feature>
<evidence type="ECO:0000256" key="1">
    <source>
        <dbReference type="ARBA" id="ARBA00007091"/>
    </source>
</evidence>
<feature type="compositionally biased region" description="Polar residues" evidence="2">
    <location>
        <begin position="273"/>
        <end position="283"/>
    </location>
</feature>
<organism evidence="3 4">
    <name type="scientific">Ditylenchus destructor</name>
    <dbReference type="NCBI Taxonomy" id="166010"/>
    <lineage>
        <taxon>Eukaryota</taxon>
        <taxon>Metazoa</taxon>
        <taxon>Ecdysozoa</taxon>
        <taxon>Nematoda</taxon>
        <taxon>Chromadorea</taxon>
        <taxon>Rhabditida</taxon>
        <taxon>Tylenchina</taxon>
        <taxon>Tylenchomorpha</taxon>
        <taxon>Sphaerularioidea</taxon>
        <taxon>Anguinidae</taxon>
        <taxon>Anguininae</taxon>
        <taxon>Ditylenchus</taxon>
    </lineage>
</organism>
<feature type="region of interest" description="Disordered" evidence="2">
    <location>
        <begin position="435"/>
        <end position="474"/>
    </location>
</feature>
<dbReference type="InterPro" id="IPR008914">
    <property type="entry name" value="PEBP"/>
</dbReference>
<comment type="similarity">
    <text evidence="1">Belongs to the phosphatidylethanolamine-binding protein family.</text>
</comment>
<dbReference type="EMBL" id="JAKKPZ010000005">
    <property type="protein sequence ID" value="KAI1720687.1"/>
    <property type="molecule type" value="Genomic_DNA"/>
</dbReference>
<dbReference type="Gene3D" id="3.90.280.10">
    <property type="entry name" value="PEBP-like"/>
    <property type="match status" value="2"/>
</dbReference>
<dbReference type="InterPro" id="IPR035810">
    <property type="entry name" value="PEBP_euk"/>
</dbReference>
<gene>
    <name evidence="3" type="ORF">DdX_04930</name>
</gene>
<reference evidence="3" key="1">
    <citation type="submission" date="2022-01" db="EMBL/GenBank/DDBJ databases">
        <title>Genome Sequence Resource for Two Populations of Ditylenchus destructor, the Migratory Endoparasitic Phytonematode.</title>
        <authorList>
            <person name="Zhang H."/>
            <person name="Lin R."/>
            <person name="Xie B."/>
        </authorList>
    </citation>
    <scope>NUCLEOTIDE SEQUENCE</scope>
    <source>
        <strain evidence="3">BazhouSP</strain>
    </source>
</reference>
<proteinExistence type="inferred from homology"/>
<feature type="compositionally biased region" description="Basic and acidic residues" evidence="2">
    <location>
        <begin position="435"/>
        <end position="450"/>
    </location>
</feature>
<dbReference type="PANTHER" id="PTHR11362:SF82">
    <property type="entry name" value="PHOSPHATIDYLETHANOLAMINE-BINDING PROTEIN 4"/>
    <property type="match status" value="1"/>
</dbReference>
<evidence type="ECO:0000313" key="3">
    <source>
        <dbReference type="EMBL" id="KAI1720687.1"/>
    </source>
</evidence>
<evidence type="ECO:0000313" key="4">
    <source>
        <dbReference type="Proteomes" id="UP001201812"/>
    </source>
</evidence>
<protein>
    <submittedName>
        <fullName evidence="3">Phosphatidylethanolamine-binding protein domain-containing protein</fullName>
    </submittedName>
</protein>